<feature type="compositionally biased region" description="Low complexity" evidence="1">
    <location>
        <begin position="199"/>
        <end position="218"/>
    </location>
</feature>
<evidence type="ECO:0000313" key="3">
    <source>
        <dbReference type="EMBL" id="EAU82206.1"/>
    </source>
</evidence>
<dbReference type="VEuPathDB" id="FungiDB:CC1G_10608"/>
<comment type="caution">
    <text evidence="3">The sequence shown here is derived from an EMBL/GenBank/DDBJ whole genome shotgun (WGS) entry which is preliminary data.</text>
</comment>
<evidence type="ECO:0000256" key="1">
    <source>
        <dbReference type="SAM" id="MobiDB-lite"/>
    </source>
</evidence>
<evidence type="ECO:0000313" key="4">
    <source>
        <dbReference type="Proteomes" id="UP000001861"/>
    </source>
</evidence>
<keyword evidence="2" id="KW-1133">Transmembrane helix</keyword>
<accession>A8P8Q5</accession>
<proteinExistence type="predicted"/>
<evidence type="ECO:0000256" key="2">
    <source>
        <dbReference type="SAM" id="Phobius"/>
    </source>
</evidence>
<organism evidence="3 4">
    <name type="scientific">Coprinopsis cinerea (strain Okayama-7 / 130 / ATCC MYA-4618 / FGSC 9003)</name>
    <name type="common">Inky cap fungus</name>
    <name type="synonym">Hormographiella aspergillata</name>
    <dbReference type="NCBI Taxonomy" id="240176"/>
    <lineage>
        <taxon>Eukaryota</taxon>
        <taxon>Fungi</taxon>
        <taxon>Dikarya</taxon>
        <taxon>Basidiomycota</taxon>
        <taxon>Agaricomycotina</taxon>
        <taxon>Agaricomycetes</taxon>
        <taxon>Agaricomycetidae</taxon>
        <taxon>Agaricales</taxon>
        <taxon>Agaricineae</taxon>
        <taxon>Psathyrellaceae</taxon>
        <taxon>Coprinopsis</taxon>
    </lineage>
</organism>
<name>A8P8Q5_COPC7</name>
<feature type="transmembrane region" description="Helical" evidence="2">
    <location>
        <begin position="33"/>
        <end position="55"/>
    </location>
</feature>
<reference evidence="3 4" key="1">
    <citation type="journal article" date="2010" name="Proc. Natl. Acad. Sci. U.S.A.">
        <title>Insights into evolution of multicellular fungi from the assembled chromosomes of the mushroom Coprinopsis cinerea (Coprinus cinereus).</title>
        <authorList>
            <person name="Stajich J.E."/>
            <person name="Wilke S.K."/>
            <person name="Ahren D."/>
            <person name="Au C.H."/>
            <person name="Birren B.W."/>
            <person name="Borodovsky M."/>
            <person name="Burns C."/>
            <person name="Canback B."/>
            <person name="Casselton L.A."/>
            <person name="Cheng C.K."/>
            <person name="Deng J."/>
            <person name="Dietrich F.S."/>
            <person name="Fargo D.C."/>
            <person name="Farman M.L."/>
            <person name="Gathman A.C."/>
            <person name="Goldberg J."/>
            <person name="Guigo R."/>
            <person name="Hoegger P.J."/>
            <person name="Hooker J.B."/>
            <person name="Huggins A."/>
            <person name="James T.Y."/>
            <person name="Kamada T."/>
            <person name="Kilaru S."/>
            <person name="Kodira C."/>
            <person name="Kues U."/>
            <person name="Kupfer D."/>
            <person name="Kwan H.S."/>
            <person name="Lomsadze A."/>
            <person name="Li W."/>
            <person name="Lilly W.W."/>
            <person name="Ma L.J."/>
            <person name="Mackey A.J."/>
            <person name="Manning G."/>
            <person name="Martin F."/>
            <person name="Muraguchi H."/>
            <person name="Natvig D.O."/>
            <person name="Palmerini H."/>
            <person name="Ramesh M.A."/>
            <person name="Rehmeyer C.J."/>
            <person name="Roe B.A."/>
            <person name="Shenoy N."/>
            <person name="Stanke M."/>
            <person name="Ter-Hovhannisyan V."/>
            <person name="Tunlid A."/>
            <person name="Velagapudi R."/>
            <person name="Vision T.J."/>
            <person name="Zeng Q."/>
            <person name="Zolan M.E."/>
            <person name="Pukkila P.J."/>
        </authorList>
    </citation>
    <scope>NUCLEOTIDE SEQUENCE [LARGE SCALE GENOMIC DNA]</scope>
    <source>
        <strain evidence="4">Okayama-7 / 130 / ATCC MYA-4618 / FGSC 9003</strain>
    </source>
</reference>
<dbReference type="KEGG" id="cci:CC1G_10608"/>
<feature type="region of interest" description="Disordered" evidence="1">
    <location>
        <begin position="62"/>
        <end position="225"/>
    </location>
</feature>
<keyword evidence="4" id="KW-1185">Reference proteome</keyword>
<feature type="compositionally biased region" description="Basic and acidic residues" evidence="1">
    <location>
        <begin position="159"/>
        <end position="185"/>
    </location>
</feature>
<dbReference type="Proteomes" id="UP000001861">
    <property type="component" value="Unassembled WGS sequence"/>
</dbReference>
<dbReference type="EMBL" id="AACS02000011">
    <property type="protein sequence ID" value="EAU82206.1"/>
    <property type="molecule type" value="Genomic_DNA"/>
</dbReference>
<sequence>MSTSFDPPPSSTSLLLWESASLAALKAKQHRKWVLPAVFITAAIILVLATIWIMWKGWPCRRKKPSKGNSEAEKGGVGGGWGDEAPRPVDIEALRDGGERVDESRRRRELQRAREKERRRSERRSRKGKERDVPVEKEYELRRKDGDVLDQSEPETEIDPFKSRSDVRVNEGEEGKAGERGDRNLGFESMSNGSRSRRPSLSASRSSSPDGRSGGSAAHGDTQRS</sequence>
<dbReference type="RefSeq" id="XP_001839615.1">
    <property type="nucleotide sequence ID" value="XM_001839563.1"/>
</dbReference>
<feature type="compositionally biased region" description="Basic and acidic residues" evidence="1">
    <location>
        <begin position="84"/>
        <end position="120"/>
    </location>
</feature>
<keyword evidence="2" id="KW-0812">Transmembrane</keyword>
<gene>
    <name evidence="3" type="ORF">CC1G_10608</name>
</gene>
<dbReference type="InParanoid" id="A8P8Q5"/>
<dbReference type="GeneID" id="6016233"/>
<dbReference type="AlphaFoldDB" id="A8P8Q5"/>
<feature type="compositionally biased region" description="Basic and acidic residues" evidence="1">
    <location>
        <begin position="129"/>
        <end position="147"/>
    </location>
</feature>
<keyword evidence="2" id="KW-0472">Membrane</keyword>
<protein>
    <submittedName>
        <fullName evidence="3">Uncharacterized protein</fullName>
    </submittedName>
</protein>
<feature type="compositionally biased region" description="Acidic residues" evidence="1">
    <location>
        <begin position="148"/>
        <end position="158"/>
    </location>
</feature>